<keyword evidence="9 13" id="KW-0460">Magnesium</keyword>
<evidence type="ECO:0000313" key="17">
    <source>
        <dbReference type="Proteomes" id="UP000594464"/>
    </source>
</evidence>
<comment type="subcellular location">
    <subcellularLocation>
        <location evidence="1 13">Cytoplasm</location>
    </subcellularLocation>
</comment>
<dbReference type="Gene3D" id="3.30.930.10">
    <property type="entry name" value="Bira Bifunctional Protein, Domain 2"/>
    <property type="match status" value="1"/>
</dbReference>
<evidence type="ECO:0000256" key="5">
    <source>
        <dbReference type="ARBA" id="ARBA00022598"/>
    </source>
</evidence>
<dbReference type="GO" id="GO:0042803">
    <property type="term" value="F:protein homodimerization activity"/>
    <property type="evidence" value="ECO:0007669"/>
    <property type="project" value="UniProtKB-ARBA"/>
</dbReference>
<dbReference type="NCBIfam" id="TIGR00499">
    <property type="entry name" value="lysS_bact"/>
    <property type="match status" value="1"/>
</dbReference>
<feature type="binding site" evidence="13">
    <location>
        <position position="418"/>
    </location>
    <ligand>
        <name>Mg(2+)</name>
        <dbReference type="ChEBI" id="CHEBI:18420"/>
        <label>2</label>
    </ligand>
</feature>
<evidence type="ECO:0000313" key="16">
    <source>
        <dbReference type="EMBL" id="QPJ66645.1"/>
    </source>
</evidence>
<evidence type="ECO:0000256" key="1">
    <source>
        <dbReference type="ARBA" id="ARBA00004496"/>
    </source>
</evidence>
<proteinExistence type="inferred from homology"/>
<keyword evidence="7 13" id="KW-0547">Nucleotide-binding</keyword>
<dbReference type="EMBL" id="CP048620">
    <property type="protein sequence ID" value="QPJ66645.1"/>
    <property type="molecule type" value="Genomic_DNA"/>
</dbReference>
<feature type="binding site" evidence="13">
    <location>
        <position position="418"/>
    </location>
    <ligand>
        <name>Mg(2+)</name>
        <dbReference type="ChEBI" id="CHEBI:18420"/>
        <label>1</label>
    </ligand>
</feature>
<dbReference type="GO" id="GO:0004824">
    <property type="term" value="F:lysine-tRNA ligase activity"/>
    <property type="evidence" value="ECO:0007669"/>
    <property type="project" value="UniProtKB-UniRule"/>
</dbReference>
<feature type="domain" description="Aminoacyl-transfer RNA synthetases class-II family profile" evidence="15">
    <location>
        <begin position="174"/>
        <end position="495"/>
    </location>
</feature>
<keyword evidence="4 13" id="KW-0963">Cytoplasm</keyword>
<dbReference type="Gene3D" id="2.40.50.140">
    <property type="entry name" value="Nucleic acid-binding proteins"/>
    <property type="match status" value="1"/>
</dbReference>
<dbReference type="InterPro" id="IPR045864">
    <property type="entry name" value="aa-tRNA-synth_II/BPL/LPL"/>
</dbReference>
<protein>
    <recommendedName>
        <fullName evidence="13">Lysine--tRNA ligase</fullName>
        <ecNumber evidence="13">6.1.1.6</ecNumber>
    </recommendedName>
    <alternativeName>
        <fullName evidence="13">Lysyl-tRNA synthetase</fullName>
        <shortName evidence="13">LysRS</shortName>
    </alternativeName>
</protein>
<keyword evidence="11 13" id="KW-0030">Aminoacyl-tRNA synthetase</keyword>
<evidence type="ECO:0000256" key="9">
    <source>
        <dbReference type="ARBA" id="ARBA00022842"/>
    </source>
</evidence>
<evidence type="ECO:0000256" key="11">
    <source>
        <dbReference type="ARBA" id="ARBA00023146"/>
    </source>
</evidence>
<evidence type="ECO:0000256" key="10">
    <source>
        <dbReference type="ARBA" id="ARBA00022917"/>
    </source>
</evidence>
<dbReference type="EC" id="6.1.1.6" evidence="13"/>
<dbReference type="GO" id="GO:0005829">
    <property type="term" value="C:cytosol"/>
    <property type="evidence" value="ECO:0007669"/>
    <property type="project" value="TreeGrafter"/>
</dbReference>
<keyword evidence="6 13" id="KW-0479">Metal-binding</keyword>
<dbReference type="InterPro" id="IPR012340">
    <property type="entry name" value="NA-bd_OB-fold"/>
</dbReference>
<evidence type="ECO:0000256" key="2">
    <source>
        <dbReference type="ARBA" id="ARBA00008226"/>
    </source>
</evidence>
<dbReference type="AlphaFoldDB" id="A0A7T0G4P9"/>
<dbReference type="PRINTS" id="PR00982">
    <property type="entry name" value="TRNASYNTHLYS"/>
</dbReference>
<dbReference type="InterPro" id="IPR006195">
    <property type="entry name" value="aa-tRNA-synth_II"/>
</dbReference>
<dbReference type="SUPFAM" id="SSF55681">
    <property type="entry name" value="Class II aaRS and biotin synthetases"/>
    <property type="match status" value="1"/>
</dbReference>
<dbReference type="Pfam" id="PF01336">
    <property type="entry name" value="tRNA_anti-codon"/>
    <property type="match status" value="1"/>
</dbReference>
<evidence type="ECO:0000256" key="7">
    <source>
        <dbReference type="ARBA" id="ARBA00022741"/>
    </source>
</evidence>
<dbReference type="PROSITE" id="PS50862">
    <property type="entry name" value="AA_TRNA_LIGASE_II"/>
    <property type="match status" value="1"/>
</dbReference>
<dbReference type="InterPro" id="IPR002313">
    <property type="entry name" value="Lys-tRNA-ligase_II"/>
</dbReference>
<evidence type="ECO:0000256" key="13">
    <source>
        <dbReference type="HAMAP-Rule" id="MF_00252"/>
    </source>
</evidence>
<dbReference type="NCBIfam" id="NF001756">
    <property type="entry name" value="PRK00484.1"/>
    <property type="match status" value="1"/>
</dbReference>
<dbReference type="InterPro" id="IPR034762">
    <property type="entry name" value="Lys-tRNA-ligase_II_bac/euk"/>
</dbReference>
<comment type="catalytic activity">
    <reaction evidence="12 13 14">
        <text>tRNA(Lys) + L-lysine + ATP = L-lysyl-tRNA(Lys) + AMP + diphosphate</text>
        <dbReference type="Rhea" id="RHEA:20792"/>
        <dbReference type="Rhea" id="RHEA-COMP:9696"/>
        <dbReference type="Rhea" id="RHEA-COMP:9697"/>
        <dbReference type="ChEBI" id="CHEBI:30616"/>
        <dbReference type="ChEBI" id="CHEBI:32551"/>
        <dbReference type="ChEBI" id="CHEBI:33019"/>
        <dbReference type="ChEBI" id="CHEBI:78442"/>
        <dbReference type="ChEBI" id="CHEBI:78529"/>
        <dbReference type="ChEBI" id="CHEBI:456215"/>
        <dbReference type="EC" id="6.1.1.6"/>
    </reaction>
</comment>
<dbReference type="FunFam" id="3.30.930.10:FF:000001">
    <property type="entry name" value="Lysine--tRNA ligase"/>
    <property type="match status" value="1"/>
</dbReference>
<dbReference type="InterPro" id="IPR044136">
    <property type="entry name" value="Lys-tRNA-ligase_II_N"/>
</dbReference>
<evidence type="ECO:0000256" key="12">
    <source>
        <dbReference type="ARBA" id="ARBA00048573"/>
    </source>
</evidence>
<evidence type="ECO:0000256" key="8">
    <source>
        <dbReference type="ARBA" id="ARBA00022840"/>
    </source>
</evidence>
<dbReference type="InterPro" id="IPR004365">
    <property type="entry name" value="NA-bd_OB_tRNA"/>
</dbReference>
<comment type="similarity">
    <text evidence="2 13">Belongs to the class-II aminoacyl-tRNA synthetase family.</text>
</comment>
<evidence type="ECO:0000256" key="14">
    <source>
        <dbReference type="RuleBase" id="RU000336"/>
    </source>
</evidence>
<comment type="cofactor">
    <cofactor evidence="13 14">
        <name>Mg(2+)</name>
        <dbReference type="ChEBI" id="CHEBI:18420"/>
    </cofactor>
    <text evidence="13 14">Binds 3 Mg(2+) ions per subunit.</text>
</comment>
<dbReference type="PIRSF" id="PIRSF039101">
    <property type="entry name" value="LysRS2"/>
    <property type="match status" value="1"/>
</dbReference>
<name>A0A7T0G4P9_9BACT</name>
<dbReference type="GO" id="GO:0006430">
    <property type="term" value="P:lysyl-tRNA aminoacylation"/>
    <property type="evidence" value="ECO:0007669"/>
    <property type="project" value="UniProtKB-UniRule"/>
</dbReference>
<evidence type="ECO:0000259" key="15">
    <source>
        <dbReference type="PROSITE" id="PS50862"/>
    </source>
</evidence>
<dbReference type="KEGG" id="nva:G3M78_15035"/>
<dbReference type="GO" id="GO:0005524">
    <property type="term" value="F:ATP binding"/>
    <property type="evidence" value="ECO:0007669"/>
    <property type="project" value="UniProtKB-UniRule"/>
</dbReference>
<dbReference type="InterPro" id="IPR004364">
    <property type="entry name" value="Aa-tRNA-synt_II"/>
</dbReference>
<dbReference type="PANTHER" id="PTHR42918:SF15">
    <property type="entry name" value="LYSINE--TRNA LIGASE, CHLOROPLASTIC_MITOCHONDRIAL"/>
    <property type="match status" value="1"/>
</dbReference>
<comment type="subunit">
    <text evidence="3 13">Homodimer.</text>
</comment>
<feature type="binding site" evidence="13">
    <location>
        <position position="411"/>
    </location>
    <ligand>
        <name>Mg(2+)</name>
        <dbReference type="ChEBI" id="CHEBI:18420"/>
        <label>1</label>
    </ligand>
</feature>
<keyword evidence="5 13" id="KW-0436">Ligase</keyword>
<dbReference type="PANTHER" id="PTHR42918">
    <property type="entry name" value="LYSYL-TRNA SYNTHETASE"/>
    <property type="match status" value="1"/>
</dbReference>
<dbReference type="InterPro" id="IPR018149">
    <property type="entry name" value="Lys-tRNA-synth_II_C"/>
</dbReference>
<dbReference type="HAMAP" id="MF_00252">
    <property type="entry name" value="Lys_tRNA_synth_class2"/>
    <property type="match status" value="1"/>
</dbReference>
<dbReference type="SUPFAM" id="SSF50249">
    <property type="entry name" value="Nucleic acid-binding proteins"/>
    <property type="match status" value="1"/>
</dbReference>
<accession>A0A7T0G4P9</accession>
<dbReference type="CDD" id="cd00775">
    <property type="entry name" value="LysRS_core"/>
    <property type="match status" value="1"/>
</dbReference>
<dbReference type="CDD" id="cd04322">
    <property type="entry name" value="LysRS_N"/>
    <property type="match status" value="1"/>
</dbReference>
<dbReference type="GO" id="GO:0000287">
    <property type="term" value="F:magnesium ion binding"/>
    <property type="evidence" value="ECO:0007669"/>
    <property type="project" value="UniProtKB-UniRule"/>
</dbReference>
<organism evidence="16 17">
    <name type="scientific">Candidatus Nitrohelix vancouverensis</name>
    <dbReference type="NCBI Taxonomy" id="2705534"/>
    <lineage>
        <taxon>Bacteria</taxon>
        <taxon>Pseudomonadati</taxon>
        <taxon>Nitrospinota/Tectimicrobiota group</taxon>
        <taxon>Nitrospinota</taxon>
        <taxon>Nitrospinia</taxon>
        <taxon>Nitrospinales</taxon>
        <taxon>Nitrospinaceae</taxon>
        <taxon>Candidatus Nitrohelix</taxon>
    </lineage>
</organism>
<evidence type="ECO:0000256" key="4">
    <source>
        <dbReference type="ARBA" id="ARBA00022490"/>
    </source>
</evidence>
<dbReference type="Pfam" id="PF00152">
    <property type="entry name" value="tRNA-synt_2"/>
    <property type="match status" value="1"/>
</dbReference>
<dbReference type="GO" id="GO:0000049">
    <property type="term" value="F:tRNA binding"/>
    <property type="evidence" value="ECO:0007669"/>
    <property type="project" value="TreeGrafter"/>
</dbReference>
<evidence type="ECO:0000256" key="3">
    <source>
        <dbReference type="ARBA" id="ARBA00011738"/>
    </source>
</evidence>
<gene>
    <name evidence="13 16" type="primary">lysS</name>
    <name evidence="16" type="ORF">G3M78_15035</name>
</gene>
<keyword evidence="10 13" id="KW-0648">Protein biosynthesis</keyword>
<evidence type="ECO:0000256" key="6">
    <source>
        <dbReference type="ARBA" id="ARBA00022723"/>
    </source>
</evidence>
<keyword evidence="8 13" id="KW-0067">ATP-binding</keyword>
<dbReference type="FunFam" id="2.40.50.140:FF:000024">
    <property type="entry name" value="Lysine--tRNA ligase"/>
    <property type="match status" value="1"/>
</dbReference>
<reference evidence="17" key="1">
    <citation type="submission" date="2020-02" db="EMBL/GenBank/DDBJ databases">
        <title>Genomic and physiological characterization of two novel Nitrospinaceae genera.</title>
        <authorList>
            <person name="Mueller A.J."/>
            <person name="Jung M.-Y."/>
            <person name="Strachan C.R."/>
            <person name="Herbold C.W."/>
            <person name="Kirkegaard R.H."/>
            <person name="Daims H."/>
        </authorList>
    </citation>
    <scope>NUCLEOTIDE SEQUENCE [LARGE SCALE GENOMIC DNA]</scope>
</reference>
<sequence>MEDTSNLIQLRRDKLDELRAQGVNPYVNRFKPNANIGDLIRDHSEKDKETLESASVRCIAAGRILTRRKHGKTTFVNIQDRSGKIQVYVKKDNIGGEEPYEIFSKFDIGDFIGVEGTVNKTKTGELSLFAEKVTLLSKSLLPLPEKWHGLKDIEIRYRQRYVDLIVNPDSKKVFVYRSKIIQALRKFLNDRDYLEVETPMMQTIAGGATAKPFKTHHNALNMDLFLRVAPELFLKRLVVGGIERVYEINRNFRNEGISTQHNPEFTMLEFYTAYADYVELMDLTEELFRYIGETVFNTLEFPITVGSAETPPTMVDFSKPFARLAFKDSLVELGGLDAKDFADLDSAARLAKSHHIHVDKNDNYGKILGKLFDEFVEPKLIQPTFIIDYPLELSPLSKKKEDDPELVERFELFVGAKEIANAYTELNDPIDQKARFESQVKDRLAGDEEAHMMDTDFIRALEYGMPPTAGEGIGIDRLAMLFTNSLSIRDVILFPQMKKES</sequence>
<dbReference type="Proteomes" id="UP000594464">
    <property type="component" value="Chromosome"/>
</dbReference>